<accession>A0A6G1FBR2</accession>
<reference evidence="2 3" key="1">
    <citation type="submission" date="2019-11" db="EMBL/GenBank/DDBJ databases">
        <title>Whole genome sequence of Oryza granulata.</title>
        <authorList>
            <person name="Li W."/>
        </authorList>
    </citation>
    <scope>NUCLEOTIDE SEQUENCE [LARGE SCALE GENOMIC DNA]</scope>
    <source>
        <strain evidence="3">cv. Menghai</strain>
        <tissue evidence="2">Leaf</tissue>
    </source>
</reference>
<feature type="region of interest" description="Disordered" evidence="1">
    <location>
        <begin position="1"/>
        <end position="55"/>
    </location>
</feature>
<protein>
    <submittedName>
        <fullName evidence="2">Uncharacterized protein</fullName>
    </submittedName>
</protein>
<organism evidence="2 3">
    <name type="scientific">Oryza meyeriana var. granulata</name>
    <dbReference type="NCBI Taxonomy" id="110450"/>
    <lineage>
        <taxon>Eukaryota</taxon>
        <taxon>Viridiplantae</taxon>
        <taxon>Streptophyta</taxon>
        <taxon>Embryophyta</taxon>
        <taxon>Tracheophyta</taxon>
        <taxon>Spermatophyta</taxon>
        <taxon>Magnoliopsida</taxon>
        <taxon>Liliopsida</taxon>
        <taxon>Poales</taxon>
        <taxon>Poaceae</taxon>
        <taxon>BOP clade</taxon>
        <taxon>Oryzoideae</taxon>
        <taxon>Oryzeae</taxon>
        <taxon>Oryzinae</taxon>
        <taxon>Oryza</taxon>
        <taxon>Oryza meyeriana</taxon>
    </lineage>
</organism>
<dbReference type="EMBL" id="SPHZ02000001">
    <property type="protein sequence ID" value="KAF0934314.1"/>
    <property type="molecule type" value="Genomic_DNA"/>
</dbReference>
<evidence type="ECO:0000313" key="3">
    <source>
        <dbReference type="Proteomes" id="UP000479710"/>
    </source>
</evidence>
<feature type="compositionally biased region" description="Low complexity" evidence="1">
    <location>
        <begin position="25"/>
        <end position="40"/>
    </location>
</feature>
<keyword evidence="3" id="KW-1185">Reference proteome</keyword>
<evidence type="ECO:0000256" key="1">
    <source>
        <dbReference type="SAM" id="MobiDB-lite"/>
    </source>
</evidence>
<gene>
    <name evidence="2" type="ORF">E2562_024803</name>
</gene>
<sequence>MRPRPSGSQEAWQGPWEGMPPPGGAPSTGVSAAAGGTAPLLAPPPSSPPHRARHRRMCSRRNLFLIELHAEPGAKTSRDELDAVACAQWLSSLHLHWRRRPSLQLPRRRWASLPLPQRRRPSRYFPRQRRLDSLAALVIVVMMESPLAARSAGGATATYVAPRCS</sequence>
<proteinExistence type="predicted"/>
<name>A0A6G1FBR2_9ORYZ</name>
<dbReference type="Proteomes" id="UP000479710">
    <property type="component" value="Unassembled WGS sequence"/>
</dbReference>
<comment type="caution">
    <text evidence="2">The sequence shown here is derived from an EMBL/GenBank/DDBJ whole genome shotgun (WGS) entry which is preliminary data.</text>
</comment>
<dbReference type="AlphaFoldDB" id="A0A6G1FBR2"/>
<feature type="compositionally biased region" description="Polar residues" evidence="1">
    <location>
        <begin position="1"/>
        <end position="11"/>
    </location>
</feature>
<evidence type="ECO:0000313" key="2">
    <source>
        <dbReference type="EMBL" id="KAF0934314.1"/>
    </source>
</evidence>